<evidence type="ECO:0000256" key="10">
    <source>
        <dbReference type="ARBA" id="ARBA00023125"/>
    </source>
</evidence>
<dbReference type="InterPro" id="IPR014013">
    <property type="entry name" value="Helic_SF1/SF2_ATP-bd_DinG/Rad3"/>
</dbReference>
<organism evidence="15 16">
    <name type="scientific">Sporomusa silvacetica DSM 10669</name>
    <dbReference type="NCBI Taxonomy" id="1123289"/>
    <lineage>
        <taxon>Bacteria</taxon>
        <taxon>Bacillati</taxon>
        <taxon>Bacillota</taxon>
        <taxon>Negativicutes</taxon>
        <taxon>Selenomonadales</taxon>
        <taxon>Sporomusaceae</taxon>
        <taxon>Sporomusa</taxon>
    </lineage>
</organism>
<evidence type="ECO:0000256" key="8">
    <source>
        <dbReference type="ARBA" id="ARBA00023004"/>
    </source>
</evidence>
<evidence type="ECO:0000256" key="12">
    <source>
        <dbReference type="ARBA" id="ARBA00023235"/>
    </source>
</evidence>
<feature type="domain" description="Helicase ATP-binding" evidence="14">
    <location>
        <begin position="188"/>
        <end position="493"/>
    </location>
</feature>
<keyword evidence="4" id="KW-0227">DNA damage</keyword>
<dbReference type="Pfam" id="PF00270">
    <property type="entry name" value="DEAD"/>
    <property type="match status" value="1"/>
</dbReference>
<evidence type="ECO:0000256" key="7">
    <source>
        <dbReference type="ARBA" id="ARBA00022840"/>
    </source>
</evidence>
<keyword evidence="15" id="KW-0269">Exonuclease</keyword>
<keyword evidence="8" id="KW-0408">Iron</keyword>
<dbReference type="InterPro" id="IPR042493">
    <property type="entry name" value="XPD_DNA_FeS"/>
</dbReference>
<dbReference type="SMART" id="SM00491">
    <property type="entry name" value="HELICc2"/>
    <property type="match status" value="1"/>
</dbReference>
<dbReference type="InterPro" id="IPR010614">
    <property type="entry name" value="RAD3-like_helicase_DEAD"/>
</dbReference>
<dbReference type="PANTHER" id="PTHR11472:SF34">
    <property type="entry name" value="REGULATOR OF TELOMERE ELONGATION HELICASE 1"/>
    <property type="match status" value="1"/>
</dbReference>
<keyword evidence="6" id="KW-0347">Helicase</keyword>
<dbReference type="RefSeq" id="WP_094603621.1">
    <property type="nucleotide sequence ID" value="NZ_CP155573.1"/>
</dbReference>
<dbReference type="Pfam" id="PF13307">
    <property type="entry name" value="Helicase_C_2"/>
    <property type="match status" value="1"/>
</dbReference>
<dbReference type="PROSITE" id="PS51193">
    <property type="entry name" value="HELICASE_ATP_BIND_2"/>
    <property type="match status" value="1"/>
</dbReference>
<dbReference type="EC" id="3.1.-.-" evidence="15"/>
<sequence length="792" mass="89931">MSLNRVVKTSVRNLVEFVLRSGDLSATFTGSSRMVEGSKIHRKIQQAQGSEYEPEVSLAIVVERPDVILQISGRADGVITTKDGTGNKQVTIDEIKSVTDELDEIQEEYNPLHWAQAKCYAYMYAIQQGLPKISVQISYCQVASLEMKIFEKVYSVGELTDFFESLITEYALWAKRLGDWIEVRNVSSQLLQFPFPEFRHSQRQLAVAVYTTLTKGRKLFAQAPTGTGKTMATIFPAVKALGLGQVEKLFFLTAKTVTRELAEEAFARLRQGGLQCKTLTLTAKDKTCFMPGAACTPEECQYAKGYYDRINLALNDCWHLEAFTRETIEQVARDHKLCPFELSLDLALWADIVICDYNYVFDPRVYLKRFFYENNDQYCFLVDEAHNLVDRARDMFSAEITKQSFLDLKKSLNHELPRLAKAAGKINSYMLAAGKLCAEKSAVGEADYYVEALLPAKILPQLRKFMELAEKWLAKNEQTSFREELLELYFKVNAFLRTSEMYDERYVTYCEKLEKDVKLKLFCVNPSELLRQAVKRGRATIFFSATLTPLAYFSEILGGEEEDGKMAVPSPFAHDNLGLLVADTISTTYKMRQQTYEVIVDSITAAIGAKTGNYLVFLPSYRYMEEVCQRFSSKNPSTRVIRQMGEMTEAERAEFLQHFSDDNAATLVGFAVLGGVFGEGIDLTGERLVGAIIVGVGLPKICLEREIVRQWFDRTNRQGFEYAYVYPGMNKVLQAAGRVIRTEQDRGLILLIDARFSQPRYRRLFPPEWRGAVSAKSVTTIAAKAKMFWVKR</sequence>
<dbReference type="SUPFAM" id="SSF52540">
    <property type="entry name" value="P-loop containing nucleoside triphosphate hydrolases"/>
    <property type="match status" value="1"/>
</dbReference>
<dbReference type="Gene3D" id="3.40.50.300">
    <property type="entry name" value="P-loop containing nucleotide triphosphate hydrolases"/>
    <property type="match status" value="2"/>
</dbReference>
<evidence type="ECO:0000256" key="6">
    <source>
        <dbReference type="ARBA" id="ARBA00022806"/>
    </source>
</evidence>
<dbReference type="SMART" id="SM00488">
    <property type="entry name" value="DEXDc2"/>
    <property type="match status" value="1"/>
</dbReference>
<dbReference type="InterPro" id="IPR045028">
    <property type="entry name" value="DinG/Rad3-like"/>
</dbReference>
<evidence type="ECO:0000256" key="4">
    <source>
        <dbReference type="ARBA" id="ARBA00022763"/>
    </source>
</evidence>
<accession>A0ABZ3IUY6</accession>
<dbReference type="InterPro" id="IPR006554">
    <property type="entry name" value="Helicase-like_DEXD_c2"/>
</dbReference>
<keyword evidence="2" id="KW-0479">Metal-binding</keyword>
<dbReference type="InterPro" id="IPR011545">
    <property type="entry name" value="DEAD/DEAH_box_helicase_dom"/>
</dbReference>
<dbReference type="GO" id="GO:0004527">
    <property type="term" value="F:exonuclease activity"/>
    <property type="evidence" value="ECO:0007669"/>
    <property type="project" value="UniProtKB-KW"/>
</dbReference>
<dbReference type="Gene3D" id="1.10.275.40">
    <property type="match status" value="1"/>
</dbReference>
<dbReference type="EMBL" id="CP155573">
    <property type="protein sequence ID" value="XFO69237.1"/>
    <property type="molecule type" value="Genomic_DNA"/>
</dbReference>
<dbReference type="InterPro" id="IPR006555">
    <property type="entry name" value="ATP-dep_Helicase_C"/>
</dbReference>
<evidence type="ECO:0000313" key="15">
    <source>
        <dbReference type="EMBL" id="XFO69237.1"/>
    </source>
</evidence>
<evidence type="ECO:0000313" key="16">
    <source>
        <dbReference type="Proteomes" id="UP000216752"/>
    </source>
</evidence>
<keyword evidence="12" id="KW-0413">Isomerase</keyword>
<dbReference type="Pfam" id="PF06733">
    <property type="entry name" value="DEAD_2"/>
    <property type="match status" value="1"/>
</dbReference>
<comment type="similarity">
    <text evidence="13">Belongs to the helicase family. DinG subfamily.</text>
</comment>
<protein>
    <submittedName>
        <fullName evidence="15">3'-5' exonuclease DinG</fullName>
        <ecNumber evidence="15">3.1.-.-</ecNumber>
    </submittedName>
</protein>
<proteinExistence type="inferred from homology"/>
<keyword evidence="1" id="KW-0004">4Fe-4S</keyword>
<dbReference type="InterPro" id="IPR027417">
    <property type="entry name" value="P-loop_NTPase"/>
</dbReference>
<keyword evidence="9" id="KW-0411">Iron-sulfur</keyword>
<dbReference type="PANTHER" id="PTHR11472">
    <property type="entry name" value="DNA REPAIR DEAD HELICASE RAD3/XP-D SUBFAMILY MEMBER"/>
    <property type="match status" value="1"/>
</dbReference>
<dbReference type="Gene3D" id="3.90.320.10">
    <property type="match status" value="1"/>
</dbReference>
<keyword evidence="11" id="KW-0234">DNA repair</keyword>
<name>A0ABZ3IUY6_9FIRM</name>
<dbReference type="Proteomes" id="UP000216752">
    <property type="component" value="Chromosome"/>
</dbReference>
<evidence type="ECO:0000256" key="5">
    <source>
        <dbReference type="ARBA" id="ARBA00022801"/>
    </source>
</evidence>
<evidence type="ECO:0000256" key="9">
    <source>
        <dbReference type="ARBA" id="ARBA00023014"/>
    </source>
</evidence>
<reference evidence="15" key="1">
    <citation type="submission" date="2024-05" db="EMBL/GenBank/DDBJ databases">
        <title>Isolation and characterization of Sporomusa carbonis sp. nov., a carboxydotrophic hydrogenogen in the genus of Sporomusa isolated from a charcoal burning pile.</title>
        <authorList>
            <person name="Boeer T."/>
            <person name="Rosenbaum F."/>
            <person name="Eysell L."/>
            <person name="Mueller V."/>
            <person name="Daniel R."/>
            <person name="Poehlein A."/>
        </authorList>
    </citation>
    <scope>NUCLEOTIDE SEQUENCE [LARGE SCALE GENOMIC DNA]</scope>
    <source>
        <strain evidence="15">DSM 10669</strain>
    </source>
</reference>
<evidence type="ECO:0000256" key="2">
    <source>
        <dbReference type="ARBA" id="ARBA00022723"/>
    </source>
</evidence>
<keyword evidence="16" id="KW-1185">Reference proteome</keyword>
<gene>
    <name evidence="15" type="primary">dinG</name>
    <name evidence="15" type="ORF">SPSIL_054690</name>
</gene>
<keyword evidence="15" id="KW-0540">Nuclease</keyword>
<keyword evidence="5 15" id="KW-0378">Hydrolase</keyword>
<keyword evidence="10" id="KW-0238">DNA-binding</keyword>
<keyword evidence="7" id="KW-0067">ATP-binding</keyword>
<evidence type="ECO:0000256" key="11">
    <source>
        <dbReference type="ARBA" id="ARBA00023204"/>
    </source>
</evidence>
<evidence type="ECO:0000256" key="3">
    <source>
        <dbReference type="ARBA" id="ARBA00022741"/>
    </source>
</evidence>
<evidence type="ECO:0000256" key="13">
    <source>
        <dbReference type="ARBA" id="ARBA00038058"/>
    </source>
</evidence>
<keyword evidence="3" id="KW-0547">Nucleotide-binding</keyword>
<evidence type="ECO:0000256" key="1">
    <source>
        <dbReference type="ARBA" id="ARBA00022485"/>
    </source>
</evidence>
<dbReference type="Gene3D" id="1.10.30.20">
    <property type="entry name" value="Bacterial XPD DNA helicase, FeS cluster domain"/>
    <property type="match status" value="1"/>
</dbReference>
<dbReference type="InterPro" id="IPR011604">
    <property type="entry name" value="PDDEXK-like_dom_sf"/>
</dbReference>
<evidence type="ECO:0000259" key="14">
    <source>
        <dbReference type="PROSITE" id="PS51193"/>
    </source>
</evidence>